<name>A0ACB0EAL5_RANTA</name>
<accession>A0ACB0EAL5</accession>
<dbReference type="EMBL" id="OX596101">
    <property type="protein sequence ID" value="CAI9697419.1"/>
    <property type="molecule type" value="Genomic_DNA"/>
</dbReference>
<gene>
    <name evidence="1" type="ORF">MRATA1EN3_LOCUS8632</name>
</gene>
<evidence type="ECO:0000313" key="2">
    <source>
        <dbReference type="Proteomes" id="UP001162501"/>
    </source>
</evidence>
<dbReference type="Proteomes" id="UP001162501">
    <property type="component" value="Chromosome 17"/>
</dbReference>
<sequence length="210" mass="21347">MGGAKKAWPRSCRIPAGVRRWGTRVREAGSPLPRASHPAQLHRRPPAPHPGPQPPGGAGLAGLRGAPAPGRGGAPLGLLTRGAAGRPPSSAPASRLAPAPAPARAASRGRRRCLSDVLAAAAPRCRLGVVVSGSAASKSVPVPQPPEPDRRFGPKWGLRGAEGILWVDKPGLGPSLKRGGPDAWRRRGGKGQALLTVPLRAAAQGGVDGD</sequence>
<evidence type="ECO:0000313" key="1">
    <source>
        <dbReference type="EMBL" id="CAI9697419.1"/>
    </source>
</evidence>
<organism evidence="1 2">
    <name type="scientific">Rangifer tarandus platyrhynchus</name>
    <name type="common">Svalbard reindeer</name>
    <dbReference type="NCBI Taxonomy" id="3082113"/>
    <lineage>
        <taxon>Eukaryota</taxon>
        <taxon>Metazoa</taxon>
        <taxon>Chordata</taxon>
        <taxon>Craniata</taxon>
        <taxon>Vertebrata</taxon>
        <taxon>Euteleostomi</taxon>
        <taxon>Mammalia</taxon>
        <taxon>Eutheria</taxon>
        <taxon>Laurasiatheria</taxon>
        <taxon>Artiodactyla</taxon>
        <taxon>Ruminantia</taxon>
        <taxon>Pecora</taxon>
        <taxon>Cervidae</taxon>
        <taxon>Odocoileinae</taxon>
        <taxon>Rangifer</taxon>
    </lineage>
</organism>
<reference evidence="1" key="1">
    <citation type="submission" date="2023-05" db="EMBL/GenBank/DDBJ databases">
        <authorList>
            <consortium name="ELIXIR-Norway"/>
        </authorList>
    </citation>
    <scope>NUCLEOTIDE SEQUENCE</scope>
</reference>
<protein>
    <submittedName>
        <fullName evidence="1">Uncharacterized protein</fullName>
    </submittedName>
</protein>
<proteinExistence type="predicted"/>